<dbReference type="CDD" id="cd02120">
    <property type="entry name" value="PA_subtilisin_like"/>
    <property type="match status" value="1"/>
</dbReference>
<keyword evidence="12" id="KW-1185">Reference proteome</keyword>
<dbReference type="GO" id="GO:0004252">
    <property type="term" value="F:serine-type endopeptidase activity"/>
    <property type="evidence" value="ECO:0007669"/>
    <property type="project" value="UniProtKB-UniRule"/>
</dbReference>
<dbReference type="InterPro" id="IPR045051">
    <property type="entry name" value="SBT"/>
</dbReference>
<keyword evidence="2 7" id="KW-0645">Protease</keyword>
<evidence type="ECO:0000259" key="9">
    <source>
        <dbReference type="Pfam" id="PF05922"/>
    </source>
</evidence>
<dbReference type="PROSITE" id="PS51892">
    <property type="entry name" value="SUBTILASE"/>
    <property type="match status" value="1"/>
</dbReference>
<dbReference type="InterPro" id="IPR037045">
    <property type="entry name" value="S8pro/Inhibitor_I9_sf"/>
</dbReference>
<evidence type="ECO:0000256" key="7">
    <source>
        <dbReference type="PROSITE-ProRule" id="PRU01240"/>
    </source>
</evidence>
<evidence type="ECO:0000313" key="11">
    <source>
        <dbReference type="EMBL" id="KAH0465793.1"/>
    </source>
</evidence>
<reference evidence="11 12" key="1">
    <citation type="journal article" date="2021" name="Hortic Res">
        <title>Chromosome-scale assembly of the Dendrobium chrysotoxum genome enhances the understanding of orchid evolution.</title>
        <authorList>
            <person name="Zhang Y."/>
            <person name="Zhang G.Q."/>
            <person name="Zhang D."/>
            <person name="Liu X.D."/>
            <person name="Xu X.Y."/>
            <person name="Sun W.H."/>
            <person name="Yu X."/>
            <person name="Zhu X."/>
            <person name="Wang Z.W."/>
            <person name="Zhao X."/>
            <person name="Zhong W.Y."/>
            <person name="Chen H."/>
            <person name="Yin W.L."/>
            <person name="Huang T."/>
            <person name="Niu S.C."/>
            <person name="Liu Z.J."/>
        </authorList>
    </citation>
    <scope>NUCLEOTIDE SEQUENCE [LARGE SCALE GENOMIC DNA]</scope>
    <source>
        <strain evidence="11">Lindl</strain>
    </source>
</reference>
<evidence type="ECO:0000259" key="10">
    <source>
        <dbReference type="Pfam" id="PF17766"/>
    </source>
</evidence>
<dbReference type="Gene3D" id="3.40.50.200">
    <property type="entry name" value="Peptidase S8/S53 domain"/>
    <property type="match status" value="1"/>
</dbReference>
<evidence type="ECO:0000256" key="6">
    <source>
        <dbReference type="PIRSR" id="PIRSR615500-1"/>
    </source>
</evidence>
<keyword evidence="4 7" id="KW-0378">Hydrolase</keyword>
<protein>
    <recommendedName>
        <fullName evidence="13">Cucumisin</fullName>
    </recommendedName>
</protein>
<dbReference type="CDD" id="cd04852">
    <property type="entry name" value="Peptidases_S8_3"/>
    <property type="match status" value="1"/>
</dbReference>
<dbReference type="InterPro" id="IPR010259">
    <property type="entry name" value="S8pro/Inhibitor_I9"/>
</dbReference>
<dbReference type="EMBL" id="JAGFBR010000006">
    <property type="protein sequence ID" value="KAH0465793.1"/>
    <property type="molecule type" value="Genomic_DNA"/>
</dbReference>
<dbReference type="GO" id="GO:0006508">
    <property type="term" value="P:proteolysis"/>
    <property type="evidence" value="ECO:0007669"/>
    <property type="project" value="UniProtKB-KW"/>
</dbReference>
<feature type="domain" description="Peptidase S8/S53" evidence="8">
    <location>
        <begin position="200"/>
        <end position="642"/>
    </location>
</feature>
<feature type="domain" description="Subtilisin-like protease fibronectin type-III" evidence="10">
    <location>
        <begin position="697"/>
        <end position="793"/>
    </location>
</feature>
<evidence type="ECO:0000256" key="5">
    <source>
        <dbReference type="ARBA" id="ARBA00022825"/>
    </source>
</evidence>
<keyword evidence="3" id="KW-0732">Signal</keyword>
<dbReference type="Gene3D" id="3.30.70.80">
    <property type="entry name" value="Peptidase S8 propeptide/proteinase inhibitor I9"/>
    <property type="match status" value="1"/>
</dbReference>
<dbReference type="Pfam" id="PF17766">
    <property type="entry name" value="fn3_6"/>
    <property type="match status" value="2"/>
</dbReference>
<gene>
    <name evidence="11" type="ORF">IEQ34_005896</name>
</gene>
<comment type="caution">
    <text evidence="11">The sequence shown here is derived from an EMBL/GenBank/DDBJ whole genome shotgun (WGS) entry which is preliminary data.</text>
</comment>
<dbReference type="InterPro" id="IPR041469">
    <property type="entry name" value="Subtilisin-like_FN3"/>
</dbReference>
<sequence>MIFYISYPSFALRAQQGKSFSTSFQSTITNVGLLNSTYKAIMTAPSSLKINVELNVLPFKDLLEKKSFSVKIEGDSPKTTISIVFIESDGTYNVRSPIPYIVYMGEKPREFVGLPLLAHSELLQKAIGLSNDVATKRLIYSYTKSFNGFAAMLSDEEARKLSGMDELVSVFPSKQRQLHTTRSWNFMGFPSSAPRGPFESDVIIGMIDTGIWPESKSFDDAGFGPPPSKWKGICQSNHNFTCNNKIIGARYYHLQSNISENEIPSPRDSEGHGTHTSSTAAGRLVTNASLAGIADGTARGGVPSARIAVYKVCWSDGCSDANLLAAFDDAIADGVDIISLSIGGGGAINYFEDSIAIGSFHAMKKNILTSSSAGNSGPNSFSVENYAPWLLTVAASTIDRKIVARAKLGNGEEFQGMAVNTNGLNGEMYPLIFGGNAPNISAGADSSVSSFCDEGTLDKKLVKGKVVLCSGLSSGSGPLLAGAVGAIMQTNGANDVSFEFLLPVSVLQSNNSEQVQLYANKTSDPTASISKSQGVFDATAPYVVSFSSRGPNPITPNILKPDLTAPGVDILAAWSPLSNPKVPYNIISGTSMACPHTTGAAAYVKSFNPTWSSAAIKSALITTVYVMSSSKNVEAEFAYGAGHINPLGALSPGLIYDAQEADYIKMLCGEGYNTKNLRLVTGDQSSCTSTNNGTVFDLNYPTFALRAQQGKSFSTSFQRTVTNVGVSNSTYKVIVNAPSSLKINVEPNILSFEALLEKKSFSIKIEGDAPKTTISAVLIWSDGTYNVRSPIVVYTP</sequence>
<evidence type="ECO:0000313" key="12">
    <source>
        <dbReference type="Proteomes" id="UP000775213"/>
    </source>
</evidence>
<keyword evidence="5 7" id="KW-0720">Serine protease</keyword>
<evidence type="ECO:0008006" key="13">
    <source>
        <dbReference type="Google" id="ProtNLM"/>
    </source>
</evidence>
<dbReference type="PANTHER" id="PTHR10795">
    <property type="entry name" value="PROPROTEIN CONVERTASE SUBTILISIN/KEXIN"/>
    <property type="match status" value="1"/>
</dbReference>
<feature type="domain" description="Subtilisin-like protease fibronectin type-III" evidence="10">
    <location>
        <begin position="7"/>
        <end position="98"/>
    </location>
</feature>
<dbReference type="InterPro" id="IPR036852">
    <property type="entry name" value="Peptidase_S8/S53_dom_sf"/>
</dbReference>
<feature type="active site" description="Charge relay system" evidence="6 7">
    <location>
        <position position="208"/>
    </location>
</feature>
<dbReference type="InterPro" id="IPR000209">
    <property type="entry name" value="Peptidase_S8/S53_dom"/>
</dbReference>
<feature type="active site" description="Charge relay system" evidence="6 7">
    <location>
        <position position="272"/>
    </location>
</feature>
<feature type="domain" description="Inhibitor I9" evidence="9">
    <location>
        <begin position="100"/>
        <end position="179"/>
    </location>
</feature>
<feature type="active site" description="Charge relay system" evidence="6 7">
    <location>
        <position position="591"/>
    </location>
</feature>
<organism evidence="11 12">
    <name type="scientific">Dendrobium chrysotoxum</name>
    <name type="common">Orchid</name>
    <dbReference type="NCBI Taxonomy" id="161865"/>
    <lineage>
        <taxon>Eukaryota</taxon>
        <taxon>Viridiplantae</taxon>
        <taxon>Streptophyta</taxon>
        <taxon>Embryophyta</taxon>
        <taxon>Tracheophyta</taxon>
        <taxon>Spermatophyta</taxon>
        <taxon>Magnoliopsida</taxon>
        <taxon>Liliopsida</taxon>
        <taxon>Asparagales</taxon>
        <taxon>Orchidaceae</taxon>
        <taxon>Epidendroideae</taxon>
        <taxon>Malaxideae</taxon>
        <taxon>Dendrobiinae</taxon>
        <taxon>Dendrobium</taxon>
    </lineage>
</organism>
<evidence type="ECO:0000256" key="1">
    <source>
        <dbReference type="ARBA" id="ARBA00011073"/>
    </source>
</evidence>
<dbReference type="SUPFAM" id="SSF52743">
    <property type="entry name" value="Subtilisin-like"/>
    <property type="match status" value="1"/>
</dbReference>
<dbReference type="InterPro" id="IPR034197">
    <property type="entry name" value="Peptidases_S8_3"/>
</dbReference>
<name>A0AAV7HCP8_DENCH</name>
<dbReference type="PRINTS" id="PR00723">
    <property type="entry name" value="SUBTILISIN"/>
</dbReference>
<evidence type="ECO:0000256" key="2">
    <source>
        <dbReference type="ARBA" id="ARBA00022670"/>
    </source>
</evidence>
<dbReference type="Pfam" id="PF00082">
    <property type="entry name" value="Peptidase_S8"/>
    <property type="match status" value="1"/>
</dbReference>
<dbReference type="Gene3D" id="3.50.30.30">
    <property type="match status" value="1"/>
</dbReference>
<dbReference type="FunFam" id="3.40.50.200:FF:000006">
    <property type="entry name" value="Subtilisin-like protease SBT1.5"/>
    <property type="match status" value="1"/>
</dbReference>
<dbReference type="Proteomes" id="UP000775213">
    <property type="component" value="Unassembled WGS sequence"/>
</dbReference>
<evidence type="ECO:0000259" key="8">
    <source>
        <dbReference type="Pfam" id="PF00082"/>
    </source>
</evidence>
<comment type="similarity">
    <text evidence="1 7">Belongs to the peptidase S8 family.</text>
</comment>
<dbReference type="PROSITE" id="PS00138">
    <property type="entry name" value="SUBTILASE_SER"/>
    <property type="match status" value="1"/>
</dbReference>
<evidence type="ECO:0000256" key="4">
    <source>
        <dbReference type="ARBA" id="ARBA00022801"/>
    </source>
</evidence>
<accession>A0AAV7HCP8</accession>
<dbReference type="InterPro" id="IPR015500">
    <property type="entry name" value="Peptidase_S8_subtilisin-rel"/>
</dbReference>
<evidence type="ECO:0000256" key="3">
    <source>
        <dbReference type="ARBA" id="ARBA00022729"/>
    </source>
</evidence>
<dbReference type="InterPro" id="IPR023828">
    <property type="entry name" value="Peptidase_S8_Ser-AS"/>
</dbReference>
<proteinExistence type="inferred from homology"/>
<dbReference type="Pfam" id="PF05922">
    <property type="entry name" value="Inhibitor_I9"/>
    <property type="match status" value="1"/>
</dbReference>
<dbReference type="AlphaFoldDB" id="A0AAV7HCP8"/>
<dbReference type="Gene3D" id="2.60.40.2310">
    <property type="match status" value="1"/>
</dbReference>